<dbReference type="PANTHER" id="PTHR43775:SF37">
    <property type="entry name" value="SI:DKEY-61P9.11"/>
    <property type="match status" value="1"/>
</dbReference>
<evidence type="ECO:0000313" key="8">
    <source>
        <dbReference type="Proteomes" id="UP000623467"/>
    </source>
</evidence>
<dbReference type="EMBL" id="JACAZH010000011">
    <property type="protein sequence ID" value="KAF7354549.1"/>
    <property type="molecule type" value="Genomic_DNA"/>
</dbReference>
<dbReference type="InterPro" id="IPR009081">
    <property type="entry name" value="PP-bd_ACP"/>
</dbReference>
<comment type="pathway">
    <text evidence="1">Secondary metabolite biosynthesis.</text>
</comment>
<dbReference type="Pfam" id="PF00550">
    <property type="entry name" value="PP-binding"/>
    <property type="match status" value="1"/>
</dbReference>
<dbReference type="SMART" id="SM00827">
    <property type="entry name" value="PKS_AT"/>
    <property type="match status" value="1"/>
</dbReference>
<dbReference type="InterPro" id="IPR000873">
    <property type="entry name" value="AMP-dep_synth/lig_dom"/>
</dbReference>
<keyword evidence="4" id="KW-0808">Transferase</keyword>
<dbReference type="OrthoDB" id="5334845at2759"/>
<evidence type="ECO:0000259" key="6">
    <source>
        <dbReference type="PROSITE" id="PS52004"/>
    </source>
</evidence>
<dbReference type="InterPro" id="IPR014030">
    <property type="entry name" value="Ketoacyl_synth_N"/>
</dbReference>
<dbReference type="InterPro" id="IPR036736">
    <property type="entry name" value="ACP-like_sf"/>
</dbReference>
<dbReference type="InterPro" id="IPR016035">
    <property type="entry name" value="Acyl_Trfase/lysoPLipase"/>
</dbReference>
<evidence type="ECO:0000313" key="7">
    <source>
        <dbReference type="EMBL" id="KAF7354549.1"/>
    </source>
</evidence>
<dbReference type="PROSITE" id="PS52004">
    <property type="entry name" value="KS3_2"/>
    <property type="match status" value="1"/>
</dbReference>
<evidence type="ECO:0000256" key="4">
    <source>
        <dbReference type="ARBA" id="ARBA00022679"/>
    </source>
</evidence>
<keyword evidence="2" id="KW-0596">Phosphopantetheine</keyword>
<dbReference type="Gene3D" id="3.40.50.12780">
    <property type="entry name" value="N-terminal domain of ligase-like"/>
    <property type="match status" value="1"/>
</dbReference>
<dbReference type="SUPFAM" id="SSF55048">
    <property type="entry name" value="Probable ACP-binding domain of malonyl-CoA ACP transacylase"/>
    <property type="match status" value="1"/>
</dbReference>
<proteinExistence type="predicted"/>
<evidence type="ECO:0000256" key="2">
    <source>
        <dbReference type="ARBA" id="ARBA00022450"/>
    </source>
</evidence>
<reference evidence="7" key="1">
    <citation type="submission" date="2020-05" db="EMBL/GenBank/DDBJ databases">
        <title>Mycena genomes resolve the evolution of fungal bioluminescence.</title>
        <authorList>
            <person name="Tsai I.J."/>
        </authorList>
    </citation>
    <scope>NUCLEOTIDE SEQUENCE</scope>
    <source>
        <strain evidence="7">160909Yilan</strain>
    </source>
</reference>
<dbReference type="PROSITE" id="PS50075">
    <property type="entry name" value="CARRIER"/>
    <property type="match status" value="1"/>
</dbReference>
<dbReference type="InterPro" id="IPR014031">
    <property type="entry name" value="Ketoacyl_synth_C"/>
</dbReference>
<dbReference type="Pfam" id="PF00501">
    <property type="entry name" value="AMP-binding"/>
    <property type="match status" value="1"/>
</dbReference>
<dbReference type="Pfam" id="PF00109">
    <property type="entry name" value="ketoacyl-synt"/>
    <property type="match status" value="1"/>
</dbReference>
<dbReference type="InterPro" id="IPR016036">
    <property type="entry name" value="Malonyl_transacylase_ACP-bd"/>
</dbReference>
<dbReference type="GO" id="GO:0004312">
    <property type="term" value="F:fatty acid synthase activity"/>
    <property type="evidence" value="ECO:0007669"/>
    <property type="project" value="TreeGrafter"/>
</dbReference>
<gene>
    <name evidence="7" type="ORF">MSAN_01367800</name>
</gene>
<dbReference type="Gene3D" id="3.40.47.10">
    <property type="match status" value="1"/>
</dbReference>
<dbReference type="PANTHER" id="PTHR43775">
    <property type="entry name" value="FATTY ACID SYNTHASE"/>
    <property type="match status" value="1"/>
</dbReference>
<dbReference type="InterPro" id="IPR014043">
    <property type="entry name" value="Acyl_transferase_dom"/>
</dbReference>
<dbReference type="SUPFAM" id="SSF53901">
    <property type="entry name" value="Thiolase-like"/>
    <property type="match status" value="1"/>
</dbReference>
<dbReference type="Gene3D" id="1.10.1200.10">
    <property type="entry name" value="ACP-like"/>
    <property type="match status" value="1"/>
</dbReference>
<evidence type="ECO:0000259" key="5">
    <source>
        <dbReference type="PROSITE" id="PS50075"/>
    </source>
</evidence>
<dbReference type="SMART" id="SM00825">
    <property type="entry name" value="PKS_KS"/>
    <property type="match status" value="1"/>
</dbReference>
<dbReference type="Gene3D" id="3.40.366.10">
    <property type="entry name" value="Malonyl-Coenzyme A Acyl Carrier Protein, domain 2"/>
    <property type="match status" value="2"/>
</dbReference>
<sequence length="1584" mass="170441">MPLLSEFTSLLEVFIETARDLRTADRSVLECGQDTWTYAALEMVSSAMAQELEETTGSRPKVAAVGENHPYLFALMLAVWKVGGIFIPIDAHVPPALLEGMVDVVKPTCIYLSASDNSNISLASAFNVQVRVFDAEHSTIPALNQRYGHDGLARSGRRPLPKSDAACLYLFTSSASSRKNLKAVPLTHKFVLANCQSKLAWWRHMQPHKDLDGTRVLGWAPWSHVLSHMQDIGTVTILTAGCYVFASVPLSYLPQQEPTDLTSKVISGILNKNVTALATLPFVLSGLKAACESGSPEAQVLLGALRGMTMLECGGAVLDLSVANWAERNNVPVVVGIGMTETGGAIFAGRAKEAFSGFSPQGLISDAQISLIGGDNPDEGELVVKSKLLPHGYIDYDDGSFAVDEAGWVTFKTGDRYRVDESKFMWLGRITDYIQMTSGESLDPRPLEESLRSFEFISNACIIGDAFLRGASTAVCAIIELADAQSLDAGAAKNKVAQVLAPINADLPPALRISMSSVLILNESQKIPRTKKGEVFRKQIEDMFGAAIATVQRSVTHFESNFEQVEDELTSIIGEVLGISDMDMLTSMTFAELGMTSLLAVKLATKLNDHMAGRVVLPINICYIHVDVLSLMAALRNSLSTISSVPEPMIETSVNTQEIVIVGKAFRLPGGIQDDNALWDALMAKNDSIIADIPPDRWDQESFFPADICFRKAGLIDVASYDHAFFGLTATEAFYVSPTMRIALEVAFEALENASIPISKVKGTNMGVFVATKDDGFETLLNAAHGFDAYTRFYGTGRAPSTASGRISYLLDIHGPSVTIDTACSGGIVCIDHAVAYLQSGAAESAIVCSSNTHCWPGSFMFLTAQGMASPNSRCAAFTSDADGYVPSEGAVAFILKTRSAAIRDGDQILATVKATAVAHNGRSQGLAAPNMKSQAALHRGVLRKAKLDPGHINFVEAHGTGTSLGDLCEIQGINEAFVSANQRARDPLIISASKSALGHTEPSAGLVGILSALMAFKHGLVPGLIHLRDDNANRLLDTTTVPLLISPRPVPIAGARPHRAVVMSYGFSGTLADIVLEGPNEPPLRLPEYAGHAGPMIFVISAKTPAALSAYIKLYLAFLRNADPQMFHAICYTACVGREHYKHRFACVATDLADLIRQLENSVSAPRPTKTSRGSLVFAFPGQGTQFSGMAAALAKKHRVFRDFILESGNLAQEQCGSPIAKILLEADAEVKDHIHSDVDQICIFIYQYSICRWLKELGIEANAVIGHSLGEITAAVIAGGMAAVGCSEETISALLEQCQLGDALSVSVLNGPQSLCVSGTSDGIDQLVQIAKQQNVKATRLRVNQGFHSSRVDSAAIGLRVWSESFSRIFQPLRITLYSTLLGAPILTRNPLAPHHWADHVRKPVLFSKAAAALLTDRSIGVALDVGPQMVAWSLLVSNGFSTTSTIALSAKKDDDQEMAFLSALAALYQSQAATPDFRALYAQYEQKTPLTTTSIPTYPFQRVRRYPSYLPSRHHRGDGHGAESVPDNDNFKETVMQLPDNAPGSTANMSVKEVRQSLMNCVRDALEIPLDEDFGESSTSL</sequence>
<feature type="domain" description="Ketosynthase family 3 (KS3)" evidence="6">
    <location>
        <begin position="656"/>
        <end position="1079"/>
    </location>
</feature>
<dbReference type="CDD" id="cd00833">
    <property type="entry name" value="PKS"/>
    <property type="match status" value="1"/>
</dbReference>
<dbReference type="InterPro" id="IPR050091">
    <property type="entry name" value="PKS_NRPS_Biosynth_Enz"/>
</dbReference>
<dbReference type="InterPro" id="IPR042099">
    <property type="entry name" value="ANL_N_sf"/>
</dbReference>
<accession>A0A8H7CXU6</accession>
<dbReference type="SUPFAM" id="SSF52151">
    <property type="entry name" value="FabD/lysophospholipase-like"/>
    <property type="match status" value="1"/>
</dbReference>
<evidence type="ECO:0000256" key="1">
    <source>
        <dbReference type="ARBA" id="ARBA00005179"/>
    </source>
</evidence>
<dbReference type="InterPro" id="IPR001227">
    <property type="entry name" value="Ac_transferase_dom_sf"/>
</dbReference>
<dbReference type="InterPro" id="IPR016039">
    <property type="entry name" value="Thiolase-like"/>
</dbReference>
<dbReference type="InterPro" id="IPR020841">
    <property type="entry name" value="PKS_Beta-ketoAc_synthase_dom"/>
</dbReference>
<protein>
    <submittedName>
        <fullName evidence="7">Hispidin synthase</fullName>
    </submittedName>
</protein>
<name>A0A8H7CXU6_9AGAR</name>
<dbReference type="Pfam" id="PF22621">
    <property type="entry name" value="CurL-like_PKS_C"/>
    <property type="match status" value="1"/>
</dbReference>
<dbReference type="SUPFAM" id="SSF47336">
    <property type="entry name" value="ACP-like"/>
    <property type="match status" value="1"/>
</dbReference>
<dbReference type="Proteomes" id="UP000623467">
    <property type="component" value="Unassembled WGS sequence"/>
</dbReference>
<dbReference type="Pfam" id="PF02801">
    <property type="entry name" value="Ketoacyl-synt_C"/>
    <property type="match status" value="1"/>
</dbReference>
<keyword evidence="3" id="KW-0597">Phosphoprotein</keyword>
<evidence type="ECO:0000256" key="3">
    <source>
        <dbReference type="ARBA" id="ARBA00022553"/>
    </source>
</evidence>
<comment type="caution">
    <text evidence="7">The sequence shown here is derived from an EMBL/GenBank/DDBJ whole genome shotgun (WGS) entry which is preliminary data.</text>
</comment>
<dbReference type="GO" id="GO:0006633">
    <property type="term" value="P:fatty acid biosynthetic process"/>
    <property type="evidence" value="ECO:0007669"/>
    <property type="project" value="TreeGrafter"/>
</dbReference>
<feature type="domain" description="Carrier" evidence="5">
    <location>
        <begin position="560"/>
        <end position="639"/>
    </location>
</feature>
<organism evidence="7 8">
    <name type="scientific">Mycena sanguinolenta</name>
    <dbReference type="NCBI Taxonomy" id="230812"/>
    <lineage>
        <taxon>Eukaryota</taxon>
        <taxon>Fungi</taxon>
        <taxon>Dikarya</taxon>
        <taxon>Basidiomycota</taxon>
        <taxon>Agaricomycotina</taxon>
        <taxon>Agaricomycetes</taxon>
        <taxon>Agaricomycetidae</taxon>
        <taxon>Agaricales</taxon>
        <taxon>Marasmiineae</taxon>
        <taxon>Mycenaceae</taxon>
        <taxon>Mycena</taxon>
    </lineage>
</organism>
<dbReference type="Pfam" id="PF23562">
    <property type="entry name" value="AMP-binding_C_3"/>
    <property type="match status" value="1"/>
</dbReference>
<dbReference type="SUPFAM" id="SSF56801">
    <property type="entry name" value="Acetyl-CoA synthetase-like"/>
    <property type="match status" value="1"/>
</dbReference>
<dbReference type="Pfam" id="PF00698">
    <property type="entry name" value="Acyl_transf_1"/>
    <property type="match status" value="1"/>
</dbReference>
<keyword evidence="8" id="KW-1185">Reference proteome</keyword>